<dbReference type="AlphaFoldDB" id="A0A2K8SPQ8"/>
<dbReference type="EMBL" id="CP024785">
    <property type="protein sequence ID" value="AUB37411.1"/>
    <property type="molecule type" value="Genomic_DNA"/>
</dbReference>
<reference evidence="1 2" key="1">
    <citation type="submission" date="2017-11" db="EMBL/GenBank/DDBJ databases">
        <title>Complete genome of a free-living desiccation-tolerant cyanobacterium and its photosynthetic adaptation to extreme terrestrial habitat.</title>
        <authorList>
            <person name="Shang J."/>
        </authorList>
    </citation>
    <scope>NUCLEOTIDE SEQUENCE [LARGE SCALE GENOMIC DNA]</scope>
    <source>
        <strain evidence="1 2">CCNUN1</strain>
    </source>
</reference>
<organism evidence="1 2">
    <name type="scientific">Nostoc flagelliforme CCNUN1</name>
    <dbReference type="NCBI Taxonomy" id="2038116"/>
    <lineage>
        <taxon>Bacteria</taxon>
        <taxon>Bacillati</taxon>
        <taxon>Cyanobacteriota</taxon>
        <taxon>Cyanophyceae</taxon>
        <taxon>Nostocales</taxon>
        <taxon>Nostocaceae</taxon>
        <taxon>Nostoc</taxon>
    </lineage>
</organism>
<evidence type="ECO:0000313" key="2">
    <source>
        <dbReference type="Proteomes" id="UP000232003"/>
    </source>
</evidence>
<name>A0A2K8SPQ8_9NOSO</name>
<gene>
    <name evidence="1" type="ORF">COO91_03356</name>
</gene>
<proteinExistence type="predicted"/>
<dbReference type="RefSeq" id="WP_100899057.1">
    <property type="nucleotide sequence ID" value="NZ_CAWNNC010000001.1"/>
</dbReference>
<dbReference type="OrthoDB" id="9917909at2"/>
<dbReference type="Proteomes" id="UP000232003">
    <property type="component" value="Chromosome"/>
</dbReference>
<sequence>MGNAANILPELQAALAATRSEIVDALADEIGTYTFPDGTTDPAIALLGLGSNVQVYPPQGTSVTGGLEVVLVTLNSVRIESRLDGIIQNIVTQIILRQYDVSKSTIAPLFKILSVLDIAADPIRTVSDPYIGNIETCEIQILHSFYTGDS</sequence>
<dbReference type="KEGG" id="nfl:COO91_03356"/>
<protein>
    <submittedName>
        <fullName evidence="1">Uncharacterized protein</fullName>
    </submittedName>
</protein>
<evidence type="ECO:0000313" key="1">
    <source>
        <dbReference type="EMBL" id="AUB37411.1"/>
    </source>
</evidence>
<keyword evidence="2" id="KW-1185">Reference proteome</keyword>
<accession>A0A2K8SPQ8</accession>